<proteinExistence type="predicted"/>
<evidence type="ECO:0000313" key="2">
    <source>
        <dbReference type="EMBL" id="CAF9942171.1"/>
    </source>
</evidence>
<dbReference type="AlphaFoldDB" id="A0A8H3J7C6"/>
<sequence>SDGDRGKRTDGANSDSPDGPFSGFGPDNIEPQTMIDDAKEVTIFPATVVLQ</sequence>
<keyword evidence="3" id="KW-1185">Reference proteome</keyword>
<gene>
    <name evidence="2" type="ORF">ALECFALPRED_009556</name>
</gene>
<feature type="non-terminal residue" evidence="2">
    <location>
        <position position="1"/>
    </location>
</feature>
<comment type="caution">
    <text evidence="2">The sequence shown here is derived from an EMBL/GenBank/DDBJ whole genome shotgun (WGS) entry which is preliminary data.</text>
</comment>
<feature type="region of interest" description="Disordered" evidence="1">
    <location>
        <begin position="1"/>
        <end position="31"/>
    </location>
</feature>
<dbReference type="Proteomes" id="UP000664203">
    <property type="component" value="Unassembled WGS sequence"/>
</dbReference>
<feature type="compositionally biased region" description="Basic and acidic residues" evidence="1">
    <location>
        <begin position="1"/>
        <end position="10"/>
    </location>
</feature>
<protein>
    <submittedName>
        <fullName evidence="2">Uncharacterized protein</fullName>
    </submittedName>
</protein>
<dbReference type="EMBL" id="CAJPDR010000725">
    <property type="protein sequence ID" value="CAF9942171.1"/>
    <property type="molecule type" value="Genomic_DNA"/>
</dbReference>
<organism evidence="2 3">
    <name type="scientific">Alectoria fallacina</name>
    <dbReference type="NCBI Taxonomy" id="1903189"/>
    <lineage>
        <taxon>Eukaryota</taxon>
        <taxon>Fungi</taxon>
        <taxon>Dikarya</taxon>
        <taxon>Ascomycota</taxon>
        <taxon>Pezizomycotina</taxon>
        <taxon>Lecanoromycetes</taxon>
        <taxon>OSLEUM clade</taxon>
        <taxon>Lecanoromycetidae</taxon>
        <taxon>Lecanorales</taxon>
        <taxon>Lecanorineae</taxon>
        <taxon>Parmeliaceae</taxon>
        <taxon>Alectoria</taxon>
    </lineage>
</organism>
<evidence type="ECO:0000256" key="1">
    <source>
        <dbReference type="SAM" id="MobiDB-lite"/>
    </source>
</evidence>
<reference evidence="2" key="1">
    <citation type="submission" date="2021-03" db="EMBL/GenBank/DDBJ databases">
        <authorList>
            <person name="Tagirdzhanova G."/>
        </authorList>
    </citation>
    <scope>NUCLEOTIDE SEQUENCE</scope>
</reference>
<accession>A0A8H3J7C6</accession>
<name>A0A8H3J7C6_9LECA</name>
<evidence type="ECO:0000313" key="3">
    <source>
        <dbReference type="Proteomes" id="UP000664203"/>
    </source>
</evidence>